<protein>
    <recommendedName>
        <fullName evidence="13">Letm1 RBD domain-containing protein</fullName>
    </recommendedName>
</protein>
<feature type="domain" description="SAP" evidence="9">
    <location>
        <begin position="342"/>
        <end position="376"/>
    </location>
</feature>
<keyword evidence="12" id="KW-1185">Reference proteome</keyword>
<reference evidence="11 12" key="1">
    <citation type="submission" date="2022-09" db="EMBL/GenBank/DDBJ databases">
        <authorList>
            <person name="Palmer J.M."/>
        </authorList>
    </citation>
    <scope>NUCLEOTIDE SEQUENCE [LARGE SCALE GENOMIC DNA]</scope>
    <source>
        <strain evidence="11 12">DSM 7382</strain>
    </source>
</reference>
<dbReference type="PANTHER" id="PTHR14009">
    <property type="entry name" value="LEUCINE ZIPPER-EF-HAND CONTAINING TRANSMEMBRANE PROTEIN"/>
    <property type="match status" value="1"/>
</dbReference>
<evidence type="ECO:0000256" key="3">
    <source>
        <dbReference type="ARBA" id="ARBA00022792"/>
    </source>
</evidence>
<dbReference type="GO" id="GO:0005743">
    <property type="term" value="C:mitochondrial inner membrane"/>
    <property type="evidence" value="ECO:0007669"/>
    <property type="project" value="UniProtKB-SubCell"/>
</dbReference>
<evidence type="ECO:0000256" key="8">
    <source>
        <dbReference type="SAM" id="MobiDB-lite"/>
    </source>
</evidence>
<dbReference type="GO" id="GO:0030003">
    <property type="term" value="P:intracellular monoatomic cation homeostasis"/>
    <property type="evidence" value="ECO:0007669"/>
    <property type="project" value="TreeGrafter"/>
</dbReference>
<dbReference type="AlphaFoldDB" id="A0AAW0GHI2"/>
<keyword evidence="4" id="KW-1133">Transmembrane helix</keyword>
<evidence type="ECO:0000256" key="1">
    <source>
        <dbReference type="ARBA" id="ARBA00004434"/>
    </source>
</evidence>
<dbReference type="PROSITE" id="PS50800">
    <property type="entry name" value="SAP"/>
    <property type="match status" value="1"/>
</dbReference>
<keyword evidence="3" id="KW-0999">Mitochondrion inner membrane</keyword>
<keyword evidence="6" id="KW-0472">Membrane</keyword>
<evidence type="ECO:0000256" key="6">
    <source>
        <dbReference type="ARBA" id="ARBA00023136"/>
    </source>
</evidence>
<evidence type="ECO:0000313" key="12">
    <source>
        <dbReference type="Proteomes" id="UP001385951"/>
    </source>
</evidence>
<feature type="region of interest" description="Disordered" evidence="8">
    <location>
        <begin position="55"/>
        <end position="132"/>
    </location>
</feature>
<accession>A0AAW0GHI2</accession>
<evidence type="ECO:0000256" key="4">
    <source>
        <dbReference type="ARBA" id="ARBA00022989"/>
    </source>
</evidence>
<dbReference type="InterPro" id="IPR033122">
    <property type="entry name" value="LETM1-like_RBD"/>
</dbReference>
<evidence type="ECO:0000256" key="2">
    <source>
        <dbReference type="ARBA" id="ARBA00022692"/>
    </source>
</evidence>
<keyword evidence="2" id="KW-0812">Transmembrane</keyword>
<evidence type="ECO:0008006" key="13">
    <source>
        <dbReference type="Google" id="ProtNLM"/>
    </source>
</evidence>
<dbReference type="InterPro" id="IPR044202">
    <property type="entry name" value="LETM1/MDM38-like"/>
</dbReference>
<comment type="subcellular location">
    <subcellularLocation>
        <location evidence="1">Mitochondrion inner membrane</location>
        <topology evidence="1">Single-pass membrane protein</topology>
    </subcellularLocation>
</comment>
<comment type="caution">
    <text evidence="11">The sequence shown here is derived from an EMBL/GenBank/DDBJ whole genome shotgun (WGS) entry which is preliminary data.</text>
</comment>
<keyword evidence="5 7" id="KW-0496">Mitochondrion</keyword>
<evidence type="ECO:0000256" key="7">
    <source>
        <dbReference type="PROSITE-ProRule" id="PRU01094"/>
    </source>
</evidence>
<evidence type="ECO:0000256" key="5">
    <source>
        <dbReference type="ARBA" id="ARBA00023128"/>
    </source>
</evidence>
<feature type="compositionally biased region" description="Polar residues" evidence="8">
    <location>
        <begin position="110"/>
        <end position="132"/>
    </location>
</feature>
<feature type="compositionally biased region" description="Polar residues" evidence="8">
    <location>
        <begin position="55"/>
        <end position="68"/>
    </location>
</feature>
<evidence type="ECO:0000313" key="11">
    <source>
        <dbReference type="EMBL" id="KAK7692826.1"/>
    </source>
</evidence>
<dbReference type="PROSITE" id="PS51758">
    <property type="entry name" value="LETM1_RBD"/>
    <property type="match status" value="1"/>
</dbReference>
<dbReference type="Pfam" id="PF07766">
    <property type="entry name" value="LETM1_RBD"/>
    <property type="match status" value="2"/>
</dbReference>
<organism evidence="11 12">
    <name type="scientific">Cerrena zonata</name>
    <dbReference type="NCBI Taxonomy" id="2478898"/>
    <lineage>
        <taxon>Eukaryota</taxon>
        <taxon>Fungi</taxon>
        <taxon>Dikarya</taxon>
        <taxon>Basidiomycota</taxon>
        <taxon>Agaricomycotina</taxon>
        <taxon>Agaricomycetes</taxon>
        <taxon>Polyporales</taxon>
        <taxon>Cerrenaceae</taxon>
        <taxon>Cerrena</taxon>
    </lineage>
</organism>
<evidence type="ECO:0000259" key="9">
    <source>
        <dbReference type="PROSITE" id="PS50800"/>
    </source>
</evidence>
<sequence length="407" mass="45844">MISSQLNRHGLSLLLNSQRNSPPICRRQFQRTHVSTFPTSVSIFLGPRFLVSRHVSTSNHPPETNNSKPVPESVTANLPRKPKVELKPGPLKPQRPTVTSPSPSSPNPLEVQQNEKTSPPVSATSNSGVSSVLDTTKQDFEDASRHGILVPPPKDASWIGSLVHQAKELFKFYWRGVKLINTNRVRAKEMQDRVKNGGPSLYRWETRFIRTNKEDLVKLVPFALIFIVLEEVIPLVVLYAPFLLPSTCVLPSQKERIANKRRDKQKLYASAMIDDFRELHQRVLTDKSISTSSLLSGSIPLSLSGVLGLSTIGPRPMRIRRIKHHLVTIEEDDALLLRENAISSLRDSDLRDALEERGLLTDGYSREQLESRLRWWIDQVQGTSRSDNTDPIRDRIILVARAVTGSF</sequence>
<gene>
    <name evidence="11" type="ORF">QCA50_004461</name>
</gene>
<evidence type="ECO:0000259" key="10">
    <source>
        <dbReference type="PROSITE" id="PS51758"/>
    </source>
</evidence>
<dbReference type="EMBL" id="JASBNA010000004">
    <property type="protein sequence ID" value="KAK7692826.1"/>
    <property type="molecule type" value="Genomic_DNA"/>
</dbReference>
<dbReference type="GO" id="GO:0043022">
    <property type="term" value="F:ribosome binding"/>
    <property type="evidence" value="ECO:0007669"/>
    <property type="project" value="InterPro"/>
</dbReference>
<feature type="domain" description="Letm1 RBD" evidence="10">
    <location>
        <begin position="213"/>
        <end position="407"/>
    </location>
</feature>
<dbReference type="InterPro" id="IPR003034">
    <property type="entry name" value="SAP_dom"/>
</dbReference>
<dbReference type="PANTHER" id="PTHR14009:SF1">
    <property type="entry name" value="MITOCHONDRIAL PROTON_CALCIUM EXCHANGER PROTEIN"/>
    <property type="match status" value="1"/>
</dbReference>
<name>A0AAW0GHI2_9APHY</name>
<proteinExistence type="predicted"/>
<dbReference type="Proteomes" id="UP001385951">
    <property type="component" value="Unassembled WGS sequence"/>
</dbReference>